<dbReference type="Proteomes" id="UP001362899">
    <property type="component" value="Unassembled WGS sequence"/>
</dbReference>
<dbReference type="Pfam" id="PF24984">
    <property type="entry name" value="HEAT_EF3_GNC1"/>
    <property type="match status" value="1"/>
</dbReference>
<feature type="repeat" description="HEAT" evidence="2">
    <location>
        <begin position="1845"/>
        <end position="1877"/>
    </location>
</feature>
<dbReference type="GO" id="GO:0034198">
    <property type="term" value="P:cellular response to amino acid starvation"/>
    <property type="evidence" value="ECO:0007669"/>
    <property type="project" value="TreeGrafter"/>
</dbReference>
<dbReference type="InterPro" id="IPR016024">
    <property type="entry name" value="ARM-type_fold"/>
</dbReference>
<dbReference type="InterPro" id="IPR022716">
    <property type="entry name" value="Gcn1_N"/>
</dbReference>
<keyword evidence="3" id="KW-0175">Coiled coil</keyword>
<dbReference type="Pfam" id="PF25801">
    <property type="entry name" value="HEAT_GCN1_C_2"/>
    <property type="match status" value="1"/>
</dbReference>
<evidence type="ECO:0000259" key="5">
    <source>
        <dbReference type="SMART" id="SM01349"/>
    </source>
</evidence>
<dbReference type="Pfam" id="PF24987">
    <property type="entry name" value="HEAT_EF3_N"/>
    <property type="match status" value="2"/>
</dbReference>
<keyword evidence="1" id="KW-0677">Repeat</keyword>
<evidence type="ECO:0000313" key="6">
    <source>
        <dbReference type="EMBL" id="GMM53368.1"/>
    </source>
</evidence>
<feature type="domain" description="TOG" evidence="5">
    <location>
        <begin position="1177"/>
        <end position="1408"/>
    </location>
</feature>
<dbReference type="SUPFAM" id="SSF48371">
    <property type="entry name" value="ARM repeat"/>
    <property type="match status" value="4"/>
</dbReference>
<dbReference type="Pfam" id="PF12074">
    <property type="entry name" value="Gcn1_N"/>
    <property type="match status" value="1"/>
</dbReference>
<keyword evidence="7" id="KW-1185">Reference proteome</keyword>
<name>A0AAV5RRM1_STABA</name>
<dbReference type="PANTHER" id="PTHR23346:SF7">
    <property type="entry name" value="STALLED RIBOSOME SENSOR GCN1"/>
    <property type="match status" value="1"/>
</dbReference>
<dbReference type="GO" id="GO:0005829">
    <property type="term" value="C:cytosol"/>
    <property type="evidence" value="ECO:0007669"/>
    <property type="project" value="TreeGrafter"/>
</dbReference>
<evidence type="ECO:0000313" key="7">
    <source>
        <dbReference type="Proteomes" id="UP001362899"/>
    </source>
</evidence>
<reference evidence="6 7" key="1">
    <citation type="journal article" date="2023" name="Elife">
        <title>Identification of key yeast species and microbe-microbe interactions impacting larval growth of Drosophila in the wild.</title>
        <authorList>
            <person name="Mure A."/>
            <person name="Sugiura Y."/>
            <person name="Maeda R."/>
            <person name="Honda K."/>
            <person name="Sakurai N."/>
            <person name="Takahashi Y."/>
            <person name="Watada M."/>
            <person name="Katoh T."/>
            <person name="Gotoh A."/>
            <person name="Gotoh Y."/>
            <person name="Taniguchi I."/>
            <person name="Nakamura K."/>
            <person name="Hayashi T."/>
            <person name="Katayama T."/>
            <person name="Uemura T."/>
            <person name="Hattori Y."/>
        </authorList>
    </citation>
    <scope>NUCLEOTIDE SEQUENCE [LARGE SCALE GENOMIC DNA]</scope>
    <source>
        <strain evidence="6 7">SB-73</strain>
    </source>
</reference>
<dbReference type="GO" id="GO:0019887">
    <property type="term" value="F:protein kinase regulator activity"/>
    <property type="evidence" value="ECO:0007669"/>
    <property type="project" value="TreeGrafter"/>
</dbReference>
<sequence length="2510" mass="271444">MSISDQDMGNKSVVDSITEDTAVVMDLDVLVSQLSLISRDKKLRSNSVASVKSSSVDSLVKQLNLILENAHKWHVNDIGLILHWIDVALREASSSDATQLMIIQAKLLEKALTAISDSHKKESSRNRFQKTMLYRAKRSVREMALANRDTLDVVEFCAECSKHGIYGLVAISQLVLAYYAPLPKFPETVYDEVVDLYLSAVLNAKPQAVTNSVKPLASSGLLDPIAANLITQANFDSKLVPALQKALLRSPLYIVEVIIPSLLSNKSLNTNKLAEQPSLASGLNSQDANLRKATASAFKMVLENSSECAPKNLVEQFKKTTNSEQRIMYANVFLASKPSAESIVPEALALQAGREGSDIALAALARAMVSQITDSSDTYNGCLETFKKGLAESRPQLRREWICAACLTTESRAIFQKELEKAWEDSKQGALSRGLFPSAYAIIAGDKPLDVPPALFSKNVIEHAVSDRDIELLFNAASKCLDIPEAINALVYCCTHGSAFSRVENRRRLTDIFDNSNNEITLKQLTLLKEALMASVSTDTGRLVSSVRHRDWPKVSFVLCHTEGRVPPKGWIALCLDCHVDPNALASTDGQELFESSVEARNPSAIATLGFIAPEFAIPKIVDLFKGELIPEKMSQLDEKLLSSDIGTFIDDSPSGRTRNKPKEKSDDAWEAELRAEIAAKRGELTKEQQEKLEYQDKRRAELSALQDRAEFACQVLKALAADTVKGATNSPAEWIPSGLISCLEVFNKNAPGKAAAEKCVVSLSSCLSDRFQGRWKSIAADLLLQGSSVDAENLRRMMYMLNPVSDKRLLNEQSLAYILPILVAFISRVANEMAGSVSIPGADRSNQDLGEENIEEETVLLILSLLSNQAAVLARVPRGNLIGALHELLASFAVDRPAVKDCLSRIVQCTILDDAELHALLTASIAVPQEFVQTAALEILDEEVDLSEFCPEIWIARYGPHSALAQDIFTDSDMSIPSNILELLIPFFADQYQASHAALARSYAAAVIATSANEVGLNLLCQQFTKLQPPPVTGNRLPLGLAPRRIDHSNERLALLTAIGELIPHLVSEDVISCAKFIVTVGVVDSNSNVSAFALEIGKQLISAHGGEYADGLLPLFEEGNVVLFGFAAQYLPANDPRLEVSIDRLLRAVNENAEGDEAVAAVASASVSALVAVAPLAPSAVISDLLRKLSQAALSPTSVSSRRGAALGFAGIASGLGLRVLGEVDITAQISSASGDRKNAGSRAGAQFMISALAEVFGPVFEPYALELMPEILAGLGDAQAIVRAPAGDAARKVMGLATAYGVGVLIPMALSQLDQSAWRSKKGAVELLGSMAFLSPRQLSASLATIVPEIVALLSDTHKEVRAAASAAMRTFGDVIQNPEIQQLVPSLLRAVSNPTEHTDSALTELLKTRFIHYIDSPSLALVIFVVQRGLRDRSAGTKRKACQIVGNMSILTSSEDLAPYLPAIMPDLEVAMTDPVPQTCAVACKALGVLVEKLGEEVFPDVVSNMFEKLKSSEPEAIGERWGTAQGLAEVLHGLGIRRLEKELPEIVACWNSPEVHIRQGFAPLLLLLPGSFGSALTPYLGTLVPALLNGLADSSEDIRDNALKAGRRIVKGYASVAMDLLLPELEVGLWSSSWRIRLASVELVGDLLNQLLGRGIESSVTDRMKSISTAKPDDEGNLVEDADEAADAETPADLEDENLSTPNLEASLQGLEILGRTRRDRVLSGIFVCRADVVGAVRQAALDIWLGLIQNTPRVVKTILPTLVLMIVKHLGDDDEEIQRNAGRALAELVRRVSSTLDNVLPTLIHLLPERDARKGICEGLVELIPATQVSSLKTHESELMRIVRTCLQDSDENVRTAATRALEQLHSVLGDVSGDMLPEMVSEVVENNDESSLAAIKEMLASTGSNTILQTAIPPLLKKISSSNEEFHAIAVAEICEVAGRDESRLFAEDIVETLIRTKFTDILGRILMVYCPENHMLTLAKRDDALRSDVFKVMASYYSNAISVDMLFVSDWVVFALHGLENQNTSESAQGLLAAFTTSTAITKQQLATLSSTAYQTISVLSKPIAAFSAPPKGPAFILPIFLNSLILGSNLEKEQSALAISEIVHRTDPVESLKPVVTQITGPLIRIVGERASADVKAAIIYTLNELLTAIPMFLKPFLPQLQRTFAKNLGDTTSQTVRTRSAMALTSLVKHQTRVDPLAREVLTGLRSSEDAGVRASYLSALHGIVRFAGSHLGEEEKLSIAELVAKSEDLTSGKEDQKLQSLLARIGSDLVALADDPASAKKLVDSMLSGSGLQPVLSANALFVYAPKVATAMAGDLKVLFESATSSSSPVICEYGVRGLGKLLLTLNREDNTAVYDKAISSLISVVPKQDNRSAEARRLTLVVLSCLVSRDGYEVLQPYWDILVPDLFLAARDTIIPVKIAAEVTFSAVFDFIARQDSILFDEYFATAKDSLDARLQRSMPEYVRRVAMKAAQRSSDSEETNIANAQADLAEVWDLGSE</sequence>
<dbReference type="PANTHER" id="PTHR23346">
    <property type="entry name" value="TRANSLATIONAL ACTIVATOR GCN1-RELATED"/>
    <property type="match status" value="1"/>
</dbReference>
<dbReference type="InterPro" id="IPR011989">
    <property type="entry name" value="ARM-like"/>
</dbReference>
<dbReference type="GO" id="GO:0006417">
    <property type="term" value="P:regulation of translation"/>
    <property type="evidence" value="ECO:0007669"/>
    <property type="project" value="TreeGrafter"/>
</dbReference>
<evidence type="ECO:0000256" key="2">
    <source>
        <dbReference type="PROSITE-ProRule" id="PRU00103"/>
    </source>
</evidence>
<gene>
    <name evidence="6" type="ORF">DASB73_043310</name>
</gene>
<dbReference type="Gene3D" id="1.25.10.10">
    <property type="entry name" value="Leucine-rich Repeat Variant"/>
    <property type="match status" value="4"/>
</dbReference>
<dbReference type="InterPro" id="IPR021133">
    <property type="entry name" value="HEAT_type_2"/>
</dbReference>
<feature type="repeat" description="HEAT" evidence="2">
    <location>
        <begin position="1349"/>
        <end position="1387"/>
    </location>
</feature>
<feature type="compositionally biased region" description="Acidic residues" evidence="4">
    <location>
        <begin position="1680"/>
        <end position="1703"/>
    </location>
</feature>
<feature type="region of interest" description="Disordered" evidence="4">
    <location>
        <begin position="648"/>
        <end position="669"/>
    </location>
</feature>
<evidence type="ECO:0000256" key="1">
    <source>
        <dbReference type="ARBA" id="ARBA00022737"/>
    </source>
</evidence>
<organism evidence="6 7">
    <name type="scientific">Starmerella bacillaris</name>
    <name type="common">Yeast</name>
    <name type="synonym">Candida zemplinina</name>
    <dbReference type="NCBI Taxonomy" id="1247836"/>
    <lineage>
        <taxon>Eukaryota</taxon>
        <taxon>Fungi</taxon>
        <taxon>Dikarya</taxon>
        <taxon>Ascomycota</taxon>
        <taxon>Saccharomycotina</taxon>
        <taxon>Dipodascomycetes</taxon>
        <taxon>Dipodascales</taxon>
        <taxon>Trichomonascaceae</taxon>
        <taxon>Starmerella</taxon>
    </lineage>
</organism>
<feature type="region of interest" description="Disordered" evidence="4">
    <location>
        <begin position="1672"/>
        <end position="1704"/>
    </location>
</feature>
<dbReference type="PROSITE" id="PS50077">
    <property type="entry name" value="HEAT_REPEAT"/>
    <property type="match status" value="2"/>
</dbReference>
<feature type="domain" description="TOG" evidence="5">
    <location>
        <begin position="1679"/>
        <end position="1915"/>
    </location>
</feature>
<comment type="caution">
    <text evidence="6">The sequence shown here is derived from an EMBL/GenBank/DDBJ whole genome shotgun (WGS) entry which is preliminary data.</text>
</comment>
<evidence type="ECO:0000256" key="4">
    <source>
        <dbReference type="SAM" id="MobiDB-lite"/>
    </source>
</evidence>
<dbReference type="EMBL" id="BTGC01000008">
    <property type="protein sequence ID" value="GMM53368.1"/>
    <property type="molecule type" value="Genomic_DNA"/>
</dbReference>
<dbReference type="SMART" id="SM01349">
    <property type="entry name" value="TOG"/>
    <property type="match status" value="2"/>
</dbReference>
<accession>A0AAV5RRM1</accession>
<dbReference type="InterPro" id="IPR034085">
    <property type="entry name" value="TOG"/>
</dbReference>
<protein>
    <submittedName>
        <fullName evidence="6">Gcn1 protein</fullName>
    </submittedName>
</protein>
<proteinExistence type="predicted"/>
<feature type="coiled-coil region" evidence="3">
    <location>
        <begin position="671"/>
        <end position="698"/>
    </location>
</feature>
<evidence type="ECO:0000256" key="3">
    <source>
        <dbReference type="SAM" id="Coils"/>
    </source>
</evidence>